<evidence type="ECO:0000313" key="3">
    <source>
        <dbReference type="Proteomes" id="UP000573599"/>
    </source>
</evidence>
<accession>A0A852WMR0</accession>
<sequence length="202" mass="22069">MRTHQNSLTFEQAVPRRVSVSRMACCLVLIAFGAYVIYVGIQFRHTLAGGYEVLAFAVPVAAGLVLVAAGLLFADRVGRAAWVLIGNDAVTLHSRGVLCRDVILPMTEITGVQSYPWQYASAELPRGAVSVTPLSMGPWLALSVAPLVLPARRTSWMWHSLFRATDFTQVRTPSSRRTCSMILFGTTEAEQALEAIRDHLPA</sequence>
<dbReference type="Proteomes" id="UP000573599">
    <property type="component" value="Unassembled WGS sequence"/>
</dbReference>
<evidence type="ECO:0000256" key="1">
    <source>
        <dbReference type="SAM" id="Phobius"/>
    </source>
</evidence>
<keyword evidence="3" id="KW-1185">Reference proteome</keyword>
<protein>
    <submittedName>
        <fullName evidence="2">Uncharacterized protein</fullName>
    </submittedName>
</protein>
<keyword evidence="1" id="KW-0472">Membrane</keyword>
<dbReference type="RefSeq" id="WP_179421031.1">
    <property type="nucleotide sequence ID" value="NZ_JACCAB010000001.1"/>
</dbReference>
<name>A0A852WMR0_9MICO</name>
<comment type="caution">
    <text evidence="2">The sequence shown here is derived from an EMBL/GenBank/DDBJ whole genome shotgun (WGS) entry which is preliminary data.</text>
</comment>
<feature type="transmembrane region" description="Helical" evidence="1">
    <location>
        <begin position="20"/>
        <end position="41"/>
    </location>
</feature>
<dbReference type="AlphaFoldDB" id="A0A852WMR0"/>
<organism evidence="2 3">
    <name type="scientific">Pedococcus badiiscoriae</name>
    <dbReference type="NCBI Taxonomy" id="642776"/>
    <lineage>
        <taxon>Bacteria</taxon>
        <taxon>Bacillati</taxon>
        <taxon>Actinomycetota</taxon>
        <taxon>Actinomycetes</taxon>
        <taxon>Micrococcales</taxon>
        <taxon>Intrasporangiaceae</taxon>
        <taxon>Pedococcus</taxon>
    </lineage>
</organism>
<gene>
    <name evidence="2" type="ORF">BJ986_001059</name>
</gene>
<dbReference type="EMBL" id="JACCAB010000001">
    <property type="protein sequence ID" value="NYG06572.1"/>
    <property type="molecule type" value="Genomic_DNA"/>
</dbReference>
<feature type="transmembrane region" description="Helical" evidence="1">
    <location>
        <begin position="53"/>
        <end position="74"/>
    </location>
</feature>
<reference evidence="2 3" key="1">
    <citation type="submission" date="2020-07" db="EMBL/GenBank/DDBJ databases">
        <title>Sequencing the genomes of 1000 actinobacteria strains.</title>
        <authorList>
            <person name="Klenk H.-P."/>
        </authorList>
    </citation>
    <scope>NUCLEOTIDE SEQUENCE [LARGE SCALE GENOMIC DNA]</scope>
    <source>
        <strain evidence="2 3">DSM 23987</strain>
    </source>
</reference>
<keyword evidence="1" id="KW-0812">Transmembrane</keyword>
<proteinExistence type="predicted"/>
<keyword evidence="1" id="KW-1133">Transmembrane helix</keyword>
<evidence type="ECO:0000313" key="2">
    <source>
        <dbReference type="EMBL" id="NYG06572.1"/>
    </source>
</evidence>